<accession>A0AAD8FF36</accession>
<reference evidence="2" key="1">
    <citation type="journal article" date="2023" name="PLoS Negl. Trop. Dis.">
        <title>A genome sequence for Biomphalaria pfeifferi, the major vector snail for the human-infecting parasite Schistosoma mansoni.</title>
        <authorList>
            <person name="Bu L."/>
            <person name="Lu L."/>
            <person name="Laidemitt M.R."/>
            <person name="Zhang S.M."/>
            <person name="Mutuku M."/>
            <person name="Mkoji G."/>
            <person name="Steinauer M."/>
            <person name="Loker E.S."/>
        </authorList>
    </citation>
    <scope>NUCLEOTIDE SEQUENCE</scope>
    <source>
        <strain evidence="2">KasaAsao</strain>
    </source>
</reference>
<reference evidence="2" key="2">
    <citation type="submission" date="2023-04" db="EMBL/GenBank/DDBJ databases">
        <authorList>
            <person name="Bu L."/>
            <person name="Lu L."/>
            <person name="Laidemitt M.R."/>
            <person name="Zhang S.M."/>
            <person name="Mutuku M."/>
            <person name="Mkoji G."/>
            <person name="Steinauer M."/>
            <person name="Loker E.S."/>
        </authorList>
    </citation>
    <scope>NUCLEOTIDE SEQUENCE</scope>
    <source>
        <strain evidence="2">KasaAsao</strain>
        <tissue evidence="2">Whole Snail</tissue>
    </source>
</reference>
<proteinExistence type="predicted"/>
<keyword evidence="3" id="KW-1185">Reference proteome</keyword>
<dbReference type="Proteomes" id="UP001233172">
    <property type="component" value="Unassembled WGS sequence"/>
</dbReference>
<dbReference type="EMBL" id="JASAOG010000029">
    <property type="protein sequence ID" value="KAK0061533.1"/>
    <property type="molecule type" value="Genomic_DNA"/>
</dbReference>
<evidence type="ECO:0000313" key="3">
    <source>
        <dbReference type="Proteomes" id="UP001233172"/>
    </source>
</evidence>
<feature type="region of interest" description="Disordered" evidence="1">
    <location>
        <begin position="36"/>
        <end position="67"/>
    </location>
</feature>
<feature type="compositionally biased region" description="Basic and acidic residues" evidence="1">
    <location>
        <begin position="37"/>
        <end position="53"/>
    </location>
</feature>
<name>A0AAD8FF36_BIOPF</name>
<gene>
    <name evidence="2" type="ORF">Bpfe_008915</name>
</gene>
<organism evidence="2 3">
    <name type="scientific">Biomphalaria pfeifferi</name>
    <name type="common">Bloodfluke planorb</name>
    <name type="synonym">Freshwater snail</name>
    <dbReference type="NCBI Taxonomy" id="112525"/>
    <lineage>
        <taxon>Eukaryota</taxon>
        <taxon>Metazoa</taxon>
        <taxon>Spiralia</taxon>
        <taxon>Lophotrochozoa</taxon>
        <taxon>Mollusca</taxon>
        <taxon>Gastropoda</taxon>
        <taxon>Heterobranchia</taxon>
        <taxon>Euthyneura</taxon>
        <taxon>Panpulmonata</taxon>
        <taxon>Hygrophila</taxon>
        <taxon>Lymnaeoidea</taxon>
        <taxon>Planorbidae</taxon>
        <taxon>Biomphalaria</taxon>
    </lineage>
</organism>
<comment type="caution">
    <text evidence="2">The sequence shown here is derived from an EMBL/GenBank/DDBJ whole genome shotgun (WGS) entry which is preliminary data.</text>
</comment>
<feature type="compositionally biased region" description="Polar residues" evidence="1">
    <location>
        <begin position="57"/>
        <end position="67"/>
    </location>
</feature>
<protein>
    <submittedName>
        <fullName evidence="2">Uncharacterized protein</fullName>
    </submittedName>
</protein>
<evidence type="ECO:0000256" key="1">
    <source>
        <dbReference type="SAM" id="MobiDB-lite"/>
    </source>
</evidence>
<evidence type="ECO:0000313" key="2">
    <source>
        <dbReference type="EMBL" id="KAK0061533.1"/>
    </source>
</evidence>
<sequence length="67" mass="7819">MQQIVTQMKYKTKASGLAFRSKLKWRLWTGTQEEESLGDRNKQINRTRGKDGWRSGMAQNRVNSFSP</sequence>
<dbReference type="AlphaFoldDB" id="A0AAD8FF36"/>